<evidence type="ECO:0000256" key="2">
    <source>
        <dbReference type="ARBA" id="ARBA00022679"/>
    </source>
</evidence>
<dbReference type="Gene3D" id="1.10.132.30">
    <property type="match status" value="1"/>
</dbReference>
<dbReference type="NCBIfam" id="TIGR02386">
    <property type="entry name" value="rpoC_TIGR"/>
    <property type="match status" value="1"/>
</dbReference>
<dbReference type="Proteomes" id="UP000017148">
    <property type="component" value="Unassembled WGS sequence"/>
</dbReference>
<feature type="binding site" evidence="7">
    <location>
        <position position="83"/>
    </location>
    <ligand>
        <name>Zn(2+)</name>
        <dbReference type="ChEBI" id="CHEBI:29105"/>
        <label>1</label>
    </ligand>
</feature>
<dbReference type="InterPro" id="IPR038120">
    <property type="entry name" value="Rpb1_funnel_sf"/>
</dbReference>
<dbReference type="Gene3D" id="2.40.40.20">
    <property type="match status" value="1"/>
</dbReference>
<dbReference type="PATRIC" id="fig|1313304.3.peg.1995"/>
<evidence type="ECO:0000256" key="6">
    <source>
        <dbReference type="ARBA" id="ARBA00048552"/>
    </source>
</evidence>
<feature type="binding site" evidence="7">
    <location>
        <position position="814"/>
    </location>
    <ligand>
        <name>Zn(2+)</name>
        <dbReference type="ChEBI" id="CHEBI:29105"/>
        <label>2</label>
    </ligand>
</feature>
<dbReference type="Gene3D" id="1.10.150.390">
    <property type="match status" value="1"/>
</dbReference>
<keyword evidence="7" id="KW-0460">Magnesium</keyword>
<dbReference type="GO" id="GO:0008270">
    <property type="term" value="F:zinc ion binding"/>
    <property type="evidence" value="ECO:0007669"/>
    <property type="project" value="UniProtKB-UniRule"/>
</dbReference>
<dbReference type="GO" id="GO:0003899">
    <property type="term" value="F:DNA-directed RNA polymerase activity"/>
    <property type="evidence" value="ECO:0007669"/>
    <property type="project" value="UniProtKB-UniRule"/>
</dbReference>
<dbReference type="InterPro" id="IPR007081">
    <property type="entry name" value="RNA_pol_Rpb1_5"/>
</dbReference>
<keyword evidence="4 7" id="KW-0479">Metal-binding</keyword>
<dbReference type="eggNOG" id="COG0086">
    <property type="taxonomic scope" value="Bacteria"/>
</dbReference>
<dbReference type="PANTHER" id="PTHR19376">
    <property type="entry name" value="DNA-DIRECTED RNA POLYMERASE"/>
    <property type="match status" value="1"/>
</dbReference>
<dbReference type="InterPro" id="IPR007083">
    <property type="entry name" value="RNA_pol_Rpb1_4"/>
</dbReference>
<evidence type="ECO:0000313" key="11">
    <source>
        <dbReference type="Proteomes" id="UP000017148"/>
    </source>
</evidence>
<dbReference type="InterPro" id="IPR007066">
    <property type="entry name" value="RNA_pol_Rpb1_3"/>
</dbReference>
<sequence>MTGLFDNYGSKIERVDSLSVSLASPDNIRDWSFGEVERPETINYRSYKPEKGGLFCERIFGPVRNWECNCGKYKRVRYRGVVCDRCGVEVTHSRVRRERMGHIELAVPVVHVWYLKSTPSYIAPLLGFTNKELDKIIYYENYVVIDPGDTGYEVGDLIGDDEFDELEDAGKNFVAKMGGEAVFDLLSSADLEELQANLSLQLKHETSKQRMKDHRKRLRVVNSFVRSGNRPENMVLKVLPVLPPDLRPLVPLDGGRFATSDLNDLYRRVINRNNRLKKLIEIKAPEVILRNEKRMLQESVDTLISNGRRGTATGSNNKPMKSLSDLLKGKRGRFRQNLLGKRVDYSGRSVIVIGPELKLYQCGLPKSMALELFKPFVINKLEDREFAQTVKSAKKFVEKESKEVWDVLEEVIKDHPVLLNRAPTLHRLGIQAFFPVLVEGKAIRLHPLVCSPFNADFDGDQMAVHVPLSPEAIIEARLLMLSANNLLRPSSGEPVVGPSQDMVLGIYYLTKVHPDKKALTTTADGKEVLRTFDTLEELEYAFFNKQVDVHTQIQYVVGTDKEMSTTDGTTEGSRKITTTVGRVFFNAVMPKHIPFFNKMMRKSDIENLVTYIVNKSGTEEAVTVLDQIKDMGFSYATRAGASFCAGDLVVPKEREELIAASKKQTDKIRKQYKRGIITEGERYNKIIDIWTHTTNQVADALMEALIKDEKGFNSVHMMIDAKARGSKDQIKQLAGMRGLMQKPKKKLTGGVGSIIENPILSHFLGGLTGLEYFISTHGARKGLADTALKTADAGYLTRRLVDVVQDMVVSEDDCGTFRGIYMTALEEGDEVVEPLSERVVGRTALEDVKDFEGNLLVERNTLITDEQAEAIEESGIEGVEIRSVLTCEADFGICAKCYGRNLANGRVVSVGEAVGTMAAQSIGEPGTQLTLRTFHIGGTASRMLAKDHETANYDGTVTFYDMVVVDHGDGKKVLSRLGEIGILNNDGVEINRYPVAHGSVCYVSDGQKVKAGDKLFGWDPYNIVILSSKEGEIEGMDIVPEVTLRETVDDLTESTERIIIEDKTRKHHPHFRIVASDGTTPLNIALPAGALLQAEAGQQVAAGDVLYKIPRDAGKSRDITGGLPRVAELFEARVPGDPTIMAEIDGIVEFQTRPVKDSNGKVMLDNNGTELTEPKIDRGKRKILIHSHDGEVSKEYSIPVRKHMRVQDGDRVRVGDRLCEGSLDPHEILRVLGEYEVQRFLIDEVQSVYRLQGVKIDDKHIEVVVAQMLRKVVIEDAGDSDYIRGDKVDKKSLRKENELLVEDELQPAVSRPLLQGITKASLGTESFLSAASFQETTKVLAAAAVNHKIDPLRGLKENIIMGNLIPAGSGAKMYRDIEIQDIDVMAEDGDTAVEDFGDDDFGGEII</sequence>
<dbReference type="GO" id="GO:0000287">
    <property type="term" value="F:magnesium ion binding"/>
    <property type="evidence" value="ECO:0007669"/>
    <property type="project" value="UniProtKB-UniRule"/>
</dbReference>
<dbReference type="Gene3D" id="4.10.860.120">
    <property type="entry name" value="RNA polymerase II, clamp domain"/>
    <property type="match status" value="1"/>
</dbReference>
<proteinExistence type="inferred from homology"/>
<dbReference type="InterPro" id="IPR000722">
    <property type="entry name" value="RNA_pol_asu"/>
</dbReference>
<reference evidence="10 11" key="1">
    <citation type="journal article" date="2013" name="Environ. Microbiol.">
        <title>Genome analysis of Chitinivibrio alkaliphilus gen. nov., sp. nov., a novel extremely haloalkaliphilic anaerobic chitinolytic bacterium from the candidate phylum Termite Group 3.</title>
        <authorList>
            <person name="Sorokin D.Y."/>
            <person name="Gumerov V.M."/>
            <person name="Rakitin A.L."/>
            <person name="Beletsky A.V."/>
            <person name="Damste J.S."/>
            <person name="Muyzer G."/>
            <person name="Mardanov A.V."/>
            <person name="Ravin N.V."/>
        </authorList>
    </citation>
    <scope>NUCLEOTIDE SEQUENCE [LARGE SCALE GENOMIC DNA]</scope>
    <source>
        <strain evidence="10 11">ACht1</strain>
    </source>
</reference>
<comment type="similarity">
    <text evidence="7 8">Belongs to the RNA polymerase beta' chain family.</text>
</comment>
<evidence type="ECO:0000313" key="10">
    <source>
        <dbReference type="EMBL" id="ERP31022.1"/>
    </source>
</evidence>
<dbReference type="GO" id="GO:0006351">
    <property type="term" value="P:DNA-templated transcription"/>
    <property type="evidence" value="ECO:0007669"/>
    <property type="project" value="UniProtKB-UniRule"/>
</dbReference>
<keyword evidence="3 7" id="KW-0548">Nucleotidyltransferase</keyword>
<evidence type="ECO:0000256" key="5">
    <source>
        <dbReference type="ARBA" id="ARBA00023163"/>
    </source>
</evidence>
<dbReference type="InterPro" id="IPR044893">
    <property type="entry name" value="RNA_pol_Rpb1_clamp_domain"/>
</dbReference>
<comment type="cofactor">
    <cofactor evidence="7">
        <name>Mg(2+)</name>
        <dbReference type="ChEBI" id="CHEBI:18420"/>
    </cofactor>
    <text evidence="7">Binds 1 Mg(2+) ion per subunit.</text>
</comment>
<evidence type="ECO:0000256" key="7">
    <source>
        <dbReference type="HAMAP-Rule" id="MF_01322"/>
    </source>
</evidence>
<dbReference type="OrthoDB" id="9815296at2"/>
<name>U7D7E1_9BACT</name>
<keyword evidence="11" id="KW-1185">Reference proteome</keyword>
<comment type="caution">
    <text evidence="10">The sequence shown here is derived from an EMBL/GenBank/DDBJ whole genome shotgun (WGS) entry which is preliminary data.</text>
</comment>
<dbReference type="InterPro" id="IPR042102">
    <property type="entry name" value="RNA_pol_Rpb1_3_sf"/>
</dbReference>
<protein>
    <recommendedName>
        <fullName evidence="7">DNA-directed RNA polymerase subunit beta'</fullName>
        <shortName evidence="7">RNAP subunit beta'</shortName>
        <ecNumber evidence="7">2.7.7.6</ecNumber>
    </recommendedName>
    <alternativeName>
        <fullName evidence="7">RNA polymerase subunit beta'</fullName>
    </alternativeName>
    <alternativeName>
        <fullName evidence="7">Transcriptase subunit beta'</fullName>
    </alternativeName>
</protein>
<dbReference type="PANTHER" id="PTHR19376:SF54">
    <property type="entry name" value="DNA-DIRECTED RNA POLYMERASE SUBUNIT BETA"/>
    <property type="match status" value="1"/>
</dbReference>
<feature type="binding site" evidence="7">
    <location>
        <position position="86"/>
    </location>
    <ligand>
        <name>Zn(2+)</name>
        <dbReference type="ChEBI" id="CHEBI:29105"/>
        <label>1</label>
    </ligand>
</feature>
<keyword evidence="7" id="KW-0862">Zinc</keyword>
<dbReference type="Gene3D" id="1.10.40.90">
    <property type="match status" value="1"/>
</dbReference>
<dbReference type="InterPro" id="IPR045867">
    <property type="entry name" value="DNA-dir_RpoC_beta_prime"/>
</dbReference>
<dbReference type="SUPFAM" id="SSF64484">
    <property type="entry name" value="beta and beta-prime subunits of DNA dependent RNA-polymerase"/>
    <property type="match status" value="1"/>
</dbReference>
<keyword evidence="2 7" id="KW-0808">Transferase</keyword>
<dbReference type="SMART" id="SM00663">
    <property type="entry name" value="RPOLA_N"/>
    <property type="match status" value="1"/>
</dbReference>
<dbReference type="CDD" id="cd01609">
    <property type="entry name" value="RNAP_beta'_N"/>
    <property type="match status" value="1"/>
</dbReference>
<dbReference type="Pfam" id="PF04997">
    <property type="entry name" value="RNA_pol_Rpb1_1"/>
    <property type="match status" value="1"/>
</dbReference>
<feature type="binding site" evidence="7">
    <location>
        <position position="894"/>
    </location>
    <ligand>
        <name>Zn(2+)</name>
        <dbReference type="ChEBI" id="CHEBI:29105"/>
        <label>2</label>
    </ligand>
</feature>
<dbReference type="InterPro" id="IPR006592">
    <property type="entry name" value="RNA_pol_N"/>
</dbReference>
<comment type="subunit">
    <text evidence="7">The RNAP catalytic core consists of 2 alpha, 1 beta, 1 beta' and 1 omega subunit. When a sigma factor is associated with the core the holoenzyme is formed, which can initiate transcription.</text>
</comment>
<feature type="binding site" evidence="7">
    <location>
        <position position="887"/>
    </location>
    <ligand>
        <name>Zn(2+)</name>
        <dbReference type="ChEBI" id="CHEBI:29105"/>
        <label>2</label>
    </ligand>
</feature>
<dbReference type="GO" id="GO:0003677">
    <property type="term" value="F:DNA binding"/>
    <property type="evidence" value="ECO:0007669"/>
    <property type="project" value="UniProtKB-UniRule"/>
</dbReference>
<comment type="cofactor">
    <cofactor evidence="7">
        <name>Zn(2+)</name>
        <dbReference type="ChEBI" id="CHEBI:29105"/>
    </cofactor>
    <text evidence="7">Binds 2 Zn(2+) ions per subunit.</text>
</comment>
<accession>U7D7E1</accession>
<evidence type="ECO:0000259" key="9">
    <source>
        <dbReference type="SMART" id="SM00663"/>
    </source>
</evidence>
<evidence type="ECO:0000256" key="8">
    <source>
        <dbReference type="RuleBase" id="RU004279"/>
    </source>
</evidence>
<keyword evidence="5 7" id="KW-0804">Transcription</keyword>
<dbReference type="Pfam" id="PF05000">
    <property type="entry name" value="RNA_pol_Rpb1_4"/>
    <property type="match status" value="1"/>
</dbReference>
<feature type="binding site" evidence="7">
    <location>
        <position position="458"/>
    </location>
    <ligand>
        <name>Mg(2+)</name>
        <dbReference type="ChEBI" id="CHEBI:18420"/>
    </ligand>
</feature>
<dbReference type="Gene3D" id="2.40.50.100">
    <property type="match status" value="3"/>
</dbReference>
<dbReference type="CDD" id="cd02655">
    <property type="entry name" value="RNAP_beta'_C"/>
    <property type="match status" value="1"/>
</dbReference>
<dbReference type="EC" id="2.7.7.6" evidence="7"/>
<dbReference type="Pfam" id="PF04983">
    <property type="entry name" value="RNA_pol_Rpb1_3"/>
    <property type="match status" value="1"/>
</dbReference>
<feature type="binding site" evidence="7">
    <location>
        <position position="68"/>
    </location>
    <ligand>
        <name>Zn(2+)</name>
        <dbReference type="ChEBI" id="CHEBI:29105"/>
        <label>1</label>
    </ligand>
</feature>
<dbReference type="HAMAP" id="MF_01322">
    <property type="entry name" value="RNApol_bact_RpoC"/>
    <property type="match status" value="1"/>
</dbReference>
<dbReference type="RefSeq" id="WP_022637505.1">
    <property type="nucleotide sequence ID" value="NZ_ASJR01000022.1"/>
</dbReference>
<evidence type="ECO:0000256" key="1">
    <source>
        <dbReference type="ARBA" id="ARBA00022478"/>
    </source>
</evidence>
<evidence type="ECO:0000256" key="3">
    <source>
        <dbReference type="ARBA" id="ARBA00022695"/>
    </source>
</evidence>
<gene>
    <name evidence="7" type="primary">rpoC</name>
    <name evidence="10" type="ORF">CALK_2098</name>
</gene>
<feature type="binding site" evidence="7">
    <location>
        <position position="897"/>
    </location>
    <ligand>
        <name>Zn(2+)</name>
        <dbReference type="ChEBI" id="CHEBI:29105"/>
        <label>2</label>
    </ligand>
</feature>
<dbReference type="Gene3D" id="1.10.1790.20">
    <property type="match status" value="1"/>
</dbReference>
<comment type="catalytic activity">
    <reaction evidence="6 7 8">
        <text>RNA(n) + a ribonucleoside 5'-triphosphate = RNA(n+1) + diphosphate</text>
        <dbReference type="Rhea" id="RHEA:21248"/>
        <dbReference type="Rhea" id="RHEA-COMP:14527"/>
        <dbReference type="Rhea" id="RHEA-COMP:17342"/>
        <dbReference type="ChEBI" id="CHEBI:33019"/>
        <dbReference type="ChEBI" id="CHEBI:61557"/>
        <dbReference type="ChEBI" id="CHEBI:140395"/>
        <dbReference type="EC" id="2.7.7.6"/>
    </reaction>
</comment>
<feature type="domain" description="RNA polymerase N-terminal" evidence="9">
    <location>
        <begin position="232"/>
        <end position="510"/>
    </location>
</feature>
<dbReference type="InterPro" id="IPR012754">
    <property type="entry name" value="DNA-dir_RpoC_beta_prime_bact"/>
</dbReference>
<dbReference type="Gene3D" id="1.10.274.100">
    <property type="entry name" value="RNA polymerase Rpb1, domain 3"/>
    <property type="match status" value="1"/>
</dbReference>
<feature type="binding site" evidence="7">
    <location>
        <position position="456"/>
    </location>
    <ligand>
        <name>Mg(2+)</name>
        <dbReference type="ChEBI" id="CHEBI:18420"/>
    </ligand>
</feature>
<evidence type="ECO:0000256" key="4">
    <source>
        <dbReference type="ARBA" id="ARBA00022723"/>
    </source>
</evidence>
<dbReference type="Pfam" id="PF00623">
    <property type="entry name" value="RNA_pol_Rpb1_2"/>
    <property type="match status" value="1"/>
</dbReference>
<dbReference type="EMBL" id="ASJR01000022">
    <property type="protein sequence ID" value="ERP31022.1"/>
    <property type="molecule type" value="Genomic_DNA"/>
</dbReference>
<feature type="binding site" evidence="7">
    <location>
        <position position="70"/>
    </location>
    <ligand>
        <name>Zn(2+)</name>
        <dbReference type="ChEBI" id="CHEBI:29105"/>
        <label>1</label>
    </ligand>
</feature>
<dbReference type="Pfam" id="PF04998">
    <property type="entry name" value="RNA_pol_Rpb1_5"/>
    <property type="match status" value="1"/>
</dbReference>
<dbReference type="GO" id="GO:0000428">
    <property type="term" value="C:DNA-directed RNA polymerase complex"/>
    <property type="evidence" value="ECO:0007669"/>
    <property type="project" value="UniProtKB-KW"/>
</dbReference>
<comment type="function">
    <text evidence="7 8">DNA-dependent RNA polymerase catalyzes the transcription of DNA into RNA using the four ribonucleoside triphosphates as substrates.</text>
</comment>
<keyword evidence="1 7" id="KW-0240">DNA-directed RNA polymerase</keyword>
<dbReference type="InterPro" id="IPR007080">
    <property type="entry name" value="RNA_pol_Rpb1_1"/>
</dbReference>
<dbReference type="STRING" id="1313304.CALK_2098"/>
<organism evidence="10 11">
    <name type="scientific">Chitinivibrio alkaliphilus ACht1</name>
    <dbReference type="NCBI Taxonomy" id="1313304"/>
    <lineage>
        <taxon>Bacteria</taxon>
        <taxon>Pseudomonadati</taxon>
        <taxon>Fibrobacterota</taxon>
        <taxon>Chitinivibrionia</taxon>
        <taxon>Chitinivibrionales</taxon>
        <taxon>Chitinivibrionaceae</taxon>
        <taxon>Chitinivibrio</taxon>
    </lineage>
</organism>
<feature type="binding site" evidence="7">
    <location>
        <position position="460"/>
    </location>
    <ligand>
        <name>Mg(2+)</name>
        <dbReference type="ChEBI" id="CHEBI:18420"/>
    </ligand>
</feature>